<dbReference type="EMBL" id="PVNL01000031">
    <property type="protein sequence ID" value="PRQ09023.1"/>
    <property type="molecule type" value="Genomic_DNA"/>
</dbReference>
<dbReference type="AlphaFoldDB" id="A0A2S9YVB1"/>
<feature type="region of interest" description="Disordered" evidence="1">
    <location>
        <begin position="52"/>
        <end position="79"/>
    </location>
</feature>
<accession>A0A2S9YVB1</accession>
<protein>
    <submittedName>
        <fullName evidence="2">Uncharacterized protein</fullName>
    </submittedName>
</protein>
<organism evidence="2 3">
    <name type="scientific">Enhygromyxa salina</name>
    <dbReference type="NCBI Taxonomy" id="215803"/>
    <lineage>
        <taxon>Bacteria</taxon>
        <taxon>Pseudomonadati</taxon>
        <taxon>Myxococcota</taxon>
        <taxon>Polyangia</taxon>
        <taxon>Nannocystales</taxon>
        <taxon>Nannocystaceae</taxon>
        <taxon>Enhygromyxa</taxon>
    </lineage>
</organism>
<feature type="compositionally biased region" description="Acidic residues" evidence="1">
    <location>
        <begin position="60"/>
        <end position="74"/>
    </location>
</feature>
<gene>
    <name evidence="2" type="ORF">ENSA7_12940</name>
</gene>
<dbReference type="Proteomes" id="UP000238823">
    <property type="component" value="Unassembled WGS sequence"/>
</dbReference>
<sequence length="137" mass="14748">MRSAEAVGGRSAPCSGFTPVHLSKLYDFKKLETAKAVEVALRPILVMRAQARRKPGVTEVDGDAIADGEAEADAGEPIVGDADVEVTEDLPAEGEPRHSPPVAARQHQRVTATRSCWHVPAWPRRTRTALSIALSRC</sequence>
<proteinExistence type="predicted"/>
<comment type="caution">
    <text evidence="2">The sequence shown here is derived from an EMBL/GenBank/DDBJ whole genome shotgun (WGS) entry which is preliminary data.</text>
</comment>
<evidence type="ECO:0000256" key="1">
    <source>
        <dbReference type="SAM" id="MobiDB-lite"/>
    </source>
</evidence>
<evidence type="ECO:0000313" key="2">
    <source>
        <dbReference type="EMBL" id="PRQ09023.1"/>
    </source>
</evidence>
<reference evidence="2 3" key="1">
    <citation type="submission" date="2018-03" db="EMBL/GenBank/DDBJ databases">
        <title>Draft Genome Sequences of the Obligatory Marine Myxobacteria Enhygromyxa salina SWB007.</title>
        <authorList>
            <person name="Poehlein A."/>
            <person name="Moghaddam J.A."/>
            <person name="Harms H."/>
            <person name="Alanjari M."/>
            <person name="Koenig G.M."/>
            <person name="Daniel R."/>
            <person name="Schaeberle T.F."/>
        </authorList>
    </citation>
    <scope>NUCLEOTIDE SEQUENCE [LARGE SCALE GENOMIC DNA]</scope>
    <source>
        <strain evidence="2 3">SWB007</strain>
    </source>
</reference>
<evidence type="ECO:0000313" key="3">
    <source>
        <dbReference type="Proteomes" id="UP000238823"/>
    </source>
</evidence>
<feature type="region of interest" description="Disordered" evidence="1">
    <location>
        <begin position="89"/>
        <end position="108"/>
    </location>
</feature>
<name>A0A2S9YVB1_9BACT</name>